<protein>
    <submittedName>
        <fullName evidence="1">Metal dependent phosphohydrolase</fullName>
    </submittedName>
</protein>
<dbReference type="GeneID" id="8779459"/>
<organism evidence="1 2">
    <name type="scientific">Ferroglobus placidus (strain DSM 10642 / AEDII12DO)</name>
    <dbReference type="NCBI Taxonomy" id="589924"/>
    <lineage>
        <taxon>Archaea</taxon>
        <taxon>Methanobacteriati</taxon>
        <taxon>Methanobacteriota</taxon>
        <taxon>Archaeoglobi</taxon>
        <taxon>Archaeoglobales</taxon>
        <taxon>Archaeoglobaceae</taxon>
        <taxon>Ferroglobus</taxon>
    </lineage>
</organism>
<dbReference type="KEGG" id="fpl:Ferp_1928"/>
<dbReference type="HOGENOM" id="CLU_165224_0_0_2"/>
<reference evidence="1 2" key="2">
    <citation type="journal article" date="2011" name="Stand. Genomic Sci.">
        <title>Complete genome sequence of Ferroglobus placidus AEDII12DO.</title>
        <authorList>
            <person name="Anderson I."/>
            <person name="Risso C."/>
            <person name="Holmes D."/>
            <person name="Lucas S."/>
            <person name="Copeland A."/>
            <person name="Lapidus A."/>
            <person name="Cheng J.F."/>
            <person name="Bruce D."/>
            <person name="Goodwin L."/>
            <person name="Pitluck S."/>
            <person name="Saunders E."/>
            <person name="Brettin T."/>
            <person name="Detter J.C."/>
            <person name="Han C."/>
            <person name="Tapia R."/>
            <person name="Larimer F."/>
            <person name="Land M."/>
            <person name="Hauser L."/>
            <person name="Woyke T."/>
            <person name="Lovley D."/>
            <person name="Kyrpides N."/>
            <person name="Ivanova N."/>
        </authorList>
    </citation>
    <scope>NUCLEOTIDE SEQUENCE [LARGE SCALE GENOMIC DNA]</scope>
    <source>
        <strain evidence="2">DSM 10642 / AEDII12DO</strain>
    </source>
</reference>
<proteinExistence type="predicted"/>
<keyword evidence="2" id="KW-1185">Reference proteome</keyword>
<evidence type="ECO:0000313" key="1">
    <source>
        <dbReference type="EMBL" id="ADC66066.1"/>
    </source>
</evidence>
<dbReference type="PaxDb" id="589924-Ferp_1928"/>
<sequence>MSICKHEDSKKRDWLPSRNHLIKLHPHCKHCGVVRNSSADVGKGIGYFANSLSRLSEFLGRKGHKVSQAQIRMVILEFERKGLADKYSVPFSVQRWEFAKIVKKYICISEEIVLNFL</sequence>
<dbReference type="AlphaFoldDB" id="D3S003"/>
<name>D3S003_FERPA</name>
<dbReference type="eggNOG" id="ENOG502N553">
    <property type="taxonomic scope" value="Archaea"/>
</dbReference>
<dbReference type="GO" id="GO:0016787">
    <property type="term" value="F:hydrolase activity"/>
    <property type="evidence" value="ECO:0007669"/>
    <property type="project" value="UniProtKB-KW"/>
</dbReference>
<dbReference type="RefSeq" id="WP_012966405.1">
    <property type="nucleotide sequence ID" value="NC_013849.1"/>
</dbReference>
<reference evidence="2" key="1">
    <citation type="submission" date="2010-02" db="EMBL/GenBank/DDBJ databases">
        <title>Complete sequence of Ferroglobus placidus DSM 10642.</title>
        <authorList>
            <consortium name="US DOE Joint Genome Institute"/>
            <person name="Lucas S."/>
            <person name="Copeland A."/>
            <person name="Lapidus A."/>
            <person name="Cheng J.-F."/>
            <person name="Bruce D."/>
            <person name="Goodwin L."/>
            <person name="Pitluck S."/>
            <person name="Saunders E."/>
            <person name="Brettin T."/>
            <person name="Detter J.C."/>
            <person name="Han C."/>
            <person name="Tapia R."/>
            <person name="Larimer F."/>
            <person name="Land M."/>
            <person name="Hauser L."/>
            <person name="Kyrpides N."/>
            <person name="Ivanova N."/>
            <person name="Holmes D."/>
            <person name="Lovley D."/>
            <person name="Kyrpides N."/>
            <person name="Anderson I.J."/>
            <person name="Woyke T."/>
        </authorList>
    </citation>
    <scope>NUCLEOTIDE SEQUENCE [LARGE SCALE GENOMIC DNA]</scope>
    <source>
        <strain evidence="2">DSM 10642 / AEDII12DO</strain>
    </source>
</reference>
<dbReference type="OrthoDB" id="147029at2157"/>
<dbReference type="Proteomes" id="UP000002613">
    <property type="component" value="Chromosome"/>
</dbReference>
<evidence type="ECO:0000313" key="2">
    <source>
        <dbReference type="Proteomes" id="UP000002613"/>
    </source>
</evidence>
<keyword evidence="1" id="KW-0378">Hydrolase</keyword>
<gene>
    <name evidence="1" type="ordered locus">Ferp_1928</name>
</gene>
<accession>D3S003</accession>
<dbReference type="EMBL" id="CP001899">
    <property type="protein sequence ID" value="ADC66066.1"/>
    <property type="molecule type" value="Genomic_DNA"/>
</dbReference>
<dbReference type="STRING" id="589924.Ferp_1928"/>